<accession>A0A316DA26</accession>
<keyword evidence="4" id="KW-1185">Reference proteome</keyword>
<dbReference type="EMBL" id="QGGL01000006">
    <property type="protein sequence ID" value="PWK13958.1"/>
    <property type="molecule type" value="Genomic_DNA"/>
</dbReference>
<feature type="region of interest" description="Disordered" evidence="1">
    <location>
        <begin position="68"/>
        <end position="90"/>
    </location>
</feature>
<dbReference type="Proteomes" id="UP000245634">
    <property type="component" value="Unassembled WGS sequence"/>
</dbReference>
<evidence type="ECO:0000256" key="2">
    <source>
        <dbReference type="SAM" id="SignalP"/>
    </source>
</evidence>
<evidence type="ECO:0000256" key="1">
    <source>
        <dbReference type="SAM" id="MobiDB-lite"/>
    </source>
</evidence>
<sequence>MKNTVMGITAVAMMVAITPPTFAAEKADSQKNKTYETTWKHNGVNIHHYSNHALSKNDKESLEKVVDSLSTGNSGGSVTPNYIPAPDNPGTTIEGPSYKTYDNSVTNQIIRYAIDGVSVAIARTMGATPYGQFASAVAADWLSNARGYLNSHPYVYEMFKTYYAYDSYWGRNEVYELQVNYAYSNYTSPTDVYNYDSGLAYSSLR</sequence>
<proteinExistence type="predicted"/>
<evidence type="ECO:0000313" key="4">
    <source>
        <dbReference type="Proteomes" id="UP000245634"/>
    </source>
</evidence>
<feature type="signal peptide" evidence="2">
    <location>
        <begin position="1"/>
        <end position="23"/>
    </location>
</feature>
<feature type="chain" id="PRO_5016388045" evidence="2">
    <location>
        <begin position="24"/>
        <end position="205"/>
    </location>
</feature>
<evidence type="ECO:0000313" key="3">
    <source>
        <dbReference type="EMBL" id="PWK13958.1"/>
    </source>
</evidence>
<protein>
    <submittedName>
        <fullName evidence="3">Uncharacterized protein</fullName>
    </submittedName>
</protein>
<dbReference type="RefSeq" id="WP_109688509.1">
    <property type="nucleotide sequence ID" value="NZ_QGGL01000006.1"/>
</dbReference>
<name>A0A316DA26_9BACL</name>
<gene>
    <name evidence="3" type="ORF">C7459_106256</name>
</gene>
<dbReference type="AlphaFoldDB" id="A0A316DA26"/>
<comment type="caution">
    <text evidence="3">The sequence shown here is derived from an EMBL/GenBank/DDBJ whole genome shotgun (WGS) entry which is preliminary data.</text>
</comment>
<keyword evidence="2" id="KW-0732">Signal</keyword>
<reference evidence="3 4" key="1">
    <citation type="submission" date="2018-05" db="EMBL/GenBank/DDBJ databases">
        <title>Genomic Encyclopedia of Type Strains, Phase IV (KMG-IV): sequencing the most valuable type-strain genomes for metagenomic binning, comparative biology and taxonomic classification.</title>
        <authorList>
            <person name="Goeker M."/>
        </authorList>
    </citation>
    <scope>NUCLEOTIDE SEQUENCE [LARGE SCALE GENOMIC DNA]</scope>
    <source>
        <strain evidence="3 4">DSM 18773</strain>
    </source>
</reference>
<organism evidence="3 4">
    <name type="scientific">Tumebacillus permanentifrigoris</name>
    <dbReference type="NCBI Taxonomy" id="378543"/>
    <lineage>
        <taxon>Bacteria</taxon>
        <taxon>Bacillati</taxon>
        <taxon>Bacillota</taxon>
        <taxon>Bacilli</taxon>
        <taxon>Bacillales</taxon>
        <taxon>Alicyclobacillaceae</taxon>
        <taxon>Tumebacillus</taxon>
    </lineage>
</organism>
<feature type="compositionally biased region" description="Polar residues" evidence="1">
    <location>
        <begin position="68"/>
        <end position="80"/>
    </location>
</feature>